<protein>
    <submittedName>
        <fullName evidence="2">Protein of uncharacterized function (DUF3408)</fullName>
    </submittedName>
</protein>
<dbReference type="RefSeq" id="WP_057088940.1">
    <property type="nucleotide sequence ID" value="NZ_CYZF01000008.1"/>
</dbReference>
<evidence type="ECO:0000313" key="3">
    <source>
        <dbReference type="Proteomes" id="UP000095419"/>
    </source>
</evidence>
<proteinExistence type="predicted"/>
<dbReference type="AlphaFoldDB" id="A0A174JB31"/>
<name>A0A174JB31_BACUN</name>
<feature type="region of interest" description="Disordered" evidence="1">
    <location>
        <begin position="33"/>
        <end position="74"/>
    </location>
</feature>
<organism evidence="2 3">
    <name type="scientific">Bacteroides uniformis</name>
    <dbReference type="NCBI Taxonomy" id="820"/>
    <lineage>
        <taxon>Bacteria</taxon>
        <taxon>Pseudomonadati</taxon>
        <taxon>Bacteroidota</taxon>
        <taxon>Bacteroidia</taxon>
        <taxon>Bacteroidales</taxon>
        <taxon>Bacteroidaceae</taxon>
        <taxon>Bacteroides</taxon>
    </lineage>
</organism>
<evidence type="ECO:0000256" key="1">
    <source>
        <dbReference type="SAM" id="MobiDB-lite"/>
    </source>
</evidence>
<dbReference type="Pfam" id="PF11888">
    <property type="entry name" value="DUF3408"/>
    <property type="match status" value="1"/>
</dbReference>
<dbReference type="EMBL" id="CYZF01000008">
    <property type="protein sequence ID" value="CUO94340.1"/>
    <property type="molecule type" value="Genomic_DNA"/>
</dbReference>
<evidence type="ECO:0000313" key="2">
    <source>
        <dbReference type="EMBL" id="CUO94340.1"/>
    </source>
</evidence>
<sequence length="154" mass="17783">MVTKKKLTKEEWEAMTGTDMSFILPSDGGIETALESSLNDSGNREQAKSVEQVEVPFEPQQSPTGREEGIPLSQRRISSRQRKLSLDEYRKAFLQVPRIEDRKPVFVSGEVRDRLDEFVRRLGGRKMSVSGLLENIARLHLEIYSEDFEQWRKL</sequence>
<accession>A0A174JB31</accession>
<reference evidence="2 3" key="1">
    <citation type="submission" date="2015-09" db="EMBL/GenBank/DDBJ databases">
        <authorList>
            <consortium name="Pathogen Informatics"/>
        </authorList>
    </citation>
    <scope>NUCLEOTIDE SEQUENCE [LARGE SCALE GENOMIC DNA]</scope>
    <source>
        <strain evidence="2 3">2789STDY5608791</strain>
    </source>
</reference>
<dbReference type="InterPro" id="IPR021823">
    <property type="entry name" value="DUF3408"/>
</dbReference>
<gene>
    <name evidence="2" type="ORF">ERS417307_02777</name>
</gene>
<dbReference type="Proteomes" id="UP000095419">
    <property type="component" value="Unassembled WGS sequence"/>
</dbReference>